<dbReference type="HOGENOM" id="CLU_3272125_0_0_6"/>
<dbReference type="Proteomes" id="UP000002770">
    <property type="component" value="Unassembled WGS sequence"/>
</dbReference>
<keyword evidence="2" id="KW-1185">Reference proteome</keyword>
<protein>
    <submittedName>
        <fullName evidence="1">Uncharacterized protein</fullName>
    </submittedName>
</protein>
<reference evidence="1 2" key="1">
    <citation type="journal article" date="2011" name="BMC Genomics">
        <title>Insight into cross-talk between intra-amoebal pathogens.</title>
        <authorList>
            <person name="Gimenez G."/>
            <person name="Bertelli C."/>
            <person name="Moliner C."/>
            <person name="Robert C."/>
            <person name="Raoult D."/>
            <person name="Fournier P.E."/>
            <person name="Greub G."/>
        </authorList>
    </citation>
    <scope>NUCLEOTIDE SEQUENCE [LARGE SCALE GENOMIC DNA]</scope>
    <source>
        <strain evidence="1 2">LLAP12</strain>
    </source>
</reference>
<dbReference type="AlphaFoldDB" id="G9ELT0"/>
<accession>G9ELT0</accession>
<proteinExistence type="predicted"/>
<evidence type="ECO:0000313" key="2">
    <source>
        <dbReference type="Proteomes" id="UP000002770"/>
    </source>
</evidence>
<gene>
    <name evidence="1" type="ORF">LDG_6081</name>
</gene>
<sequence>MVYCAKHNGLNKSYVFFLRIAHGLHFNASEYTKNADLKLQR</sequence>
<name>G9ELT0_9GAMM</name>
<evidence type="ECO:0000313" key="1">
    <source>
        <dbReference type="EMBL" id="EHL31915.1"/>
    </source>
</evidence>
<dbReference type="InParanoid" id="G9ELT0"/>
<organism evidence="1 2">
    <name type="scientific">Legionella drancourtii LLAP12</name>
    <dbReference type="NCBI Taxonomy" id="658187"/>
    <lineage>
        <taxon>Bacteria</taxon>
        <taxon>Pseudomonadati</taxon>
        <taxon>Pseudomonadota</taxon>
        <taxon>Gammaproteobacteria</taxon>
        <taxon>Legionellales</taxon>
        <taxon>Legionellaceae</taxon>
        <taxon>Legionella</taxon>
    </lineage>
</organism>
<dbReference type="EMBL" id="JH413808">
    <property type="protein sequence ID" value="EHL31915.1"/>
    <property type="molecule type" value="Genomic_DNA"/>
</dbReference>